<feature type="domain" description="RING-type" evidence="11">
    <location>
        <begin position="501"/>
        <end position="549"/>
    </location>
</feature>
<dbReference type="GO" id="GO:0006281">
    <property type="term" value="P:DNA repair"/>
    <property type="evidence" value="ECO:0007669"/>
    <property type="project" value="TreeGrafter"/>
</dbReference>
<feature type="domain" description="Helicase C-terminal" evidence="13">
    <location>
        <begin position="587"/>
        <end position="752"/>
    </location>
</feature>
<name>W7LTM8_GIBM7</name>
<dbReference type="Pfam" id="PF00271">
    <property type="entry name" value="Helicase_C"/>
    <property type="match status" value="1"/>
</dbReference>
<dbReference type="InterPro" id="IPR049730">
    <property type="entry name" value="SNF2/RAD54-like_C"/>
</dbReference>
<dbReference type="RefSeq" id="XP_018742108.1">
    <property type="nucleotide sequence ID" value="XM_018886538.1"/>
</dbReference>
<dbReference type="InterPro" id="IPR017907">
    <property type="entry name" value="Znf_RING_CS"/>
</dbReference>
<dbReference type="InterPro" id="IPR050628">
    <property type="entry name" value="SNF2_RAD54_helicase_TF"/>
</dbReference>
<sequence>MSQHQVCVLAYVPSEACVLEANFSDIRAGSKLPIELNIYGNREDAESIGRALSKAGTYLQFPRCGLAGVEYYNPHFLRMEGYPGQESIESLVLLPPKVVEAGGQASDQEPQVDNADAVDEILGSLSYHNLRDGIQVDSRIKSALFPYQKEAIDFILKRETGDLPSELSLWKYNSIDADEPFYQHVFSGAKRPNQEEAEGGILADDMGLGKSLVILSTIAGSLDRAKAFAGSKQRSAATLIVVSSTLLIDNWVEQIQMHTHPGGLSCHRHTGTQRHKDVHLLFQKSIVFTTYATLAADASRGSLSKVHWFRIVLDEAHDIRNRRTNQFKAVTALSAKHRWCLTGTPIQNSMEDLGALVSFLRIPVLEHAPTFHKFITSPATSSSRDRFKNLRTLLETICLRRTREILPLKPPVTYIQEVLLTDSERQEYNNLIQEGKTQLDMITSGYSKRKVSSVVLQSILKLRLFCNNGRSIDNQQFDVTGLPPDPDEALTYLQQHDRNICAICSVTIYSIDSSDKTDGGRFIFSCCHLFCRTCMPQYSKRKSPCPACQQDGEPEFPGVRPMQDGQASTGASGHTGGGRSIDKYPSKLLRLLDDICQHNTEKSIVFSCWKKTLFLISNLLSHHSIRHGIIHGSRTLAERTKALKEFQSKTGPSILLMTLGTGAVGLNLAVASRIYLLEPQWNPSIEEQAIGRALRLGQESQVVVVRYITAKTVEQADVIFRQRRKLQLAGGGFGKGKNAASEALVESLLHVFDDNRASS</sequence>
<dbReference type="PANTHER" id="PTHR45626">
    <property type="entry name" value="TRANSCRIPTION TERMINATION FACTOR 2-RELATED"/>
    <property type="match status" value="1"/>
</dbReference>
<keyword evidence="8" id="KW-0067">ATP-binding</keyword>
<evidence type="ECO:0000256" key="1">
    <source>
        <dbReference type="ARBA" id="ARBA00007025"/>
    </source>
</evidence>
<evidence type="ECO:0000256" key="7">
    <source>
        <dbReference type="ARBA" id="ARBA00022833"/>
    </source>
</evidence>
<feature type="domain" description="Helicase ATP-binding" evidence="12">
    <location>
        <begin position="191"/>
        <end position="363"/>
    </location>
</feature>
<dbReference type="Gene3D" id="3.30.40.10">
    <property type="entry name" value="Zinc/RING finger domain, C3HC4 (zinc finger)"/>
    <property type="match status" value="1"/>
</dbReference>
<dbReference type="GO" id="GO:0016787">
    <property type="term" value="F:hydrolase activity"/>
    <property type="evidence" value="ECO:0007669"/>
    <property type="project" value="UniProtKB-KW"/>
</dbReference>
<dbReference type="GO" id="GO:0008270">
    <property type="term" value="F:zinc ion binding"/>
    <property type="evidence" value="ECO:0007669"/>
    <property type="project" value="UniProtKB-KW"/>
</dbReference>
<dbReference type="Proteomes" id="UP000009096">
    <property type="component" value="Chromosome 1"/>
</dbReference>
<dbReference type="PROSITE" id="PS51192">
    <property type="entry name" value="HELICASE_ATP_BIND_1"/>
    <property type="match status" value="1"/>
</dbReference>
<dbReference type="Gene3D" id="3.40.50.10810">
    <property type="entry name" value="Tandem AAA-ATPase domain"/>
    <property type="match status" value="1"/>
</dbReference>
<dbReference type="PROSITE" id="PS00518">
    <property type="entry name" value="ZF_RING_1"/>
    <property type="match status" value="1"/>
</dbReference>
<dbReference type="InterPro" id="IPR000330">
    <property type="entry name" value="SNF2_N"/>
</dbReference>
<dbReference type="GO" id="GO:0008094">
    <property type="term" value="F:ATP-dependent activity, acting on DNA"/>
    <property type="evidence" value="ECO:0007669"/>
    <property type="project" value="TreeGrafter"/>
</dbReference>
<proteinExistence type="inferred from homology"/>
<dbReference type="SMART" id="SM00487">
    <property type="entry name" value="DEXDc"/>
    <property type="match status" value="1"/>
</dbReference>
<dbReference type="PROSITE" id="PS51194">
    <property type="entry name" value="HELICASE_CTER"/>
    <property type="match status" value="1"/>
</dbReference>
<keyword evidence="6" id="KW-0347">Helicase</keyword>
<dbReference type="GO" id="GO:0005524">
    <property type="term" value="F:ATP binding"/>
    <property type="evidence" value="ECO:0007669"/>
    <property type="project" value="UniProtKB-KW"/>
</dbReference>
<evidence type="ECO:0000256" key="6">
    <source>
        <dbReference type="ARBA" id="ARBA00022806"/>
    </source>
</evidence>
<keyword evidence="2" id="KW-0479">Metal-binding</keyword>
<dbReference type="InterPro" id="IPR001650">
    <property type="entry name" value="Helicase_C-like"/>
</dbReference>
<keyword evidence="5" id="KW-0378">Hydrolase</keyword>
<dbReference type="InterPro" id="IPR027417">
    <property type="entry name" value="P-loop_NTPase"/>
</dbReference>
<evidence type="ECO:0000313" key="15">
    <source>
        <dbReference type="Proteomes" id="UP000009096"/>
    </source>
</evidence>
<dbReference type="InterPro" id="IPR038718">
    <property type="entry name" value="SNF2-like_sf"/>
</dbReference>
<keyword evidence="3" id="KW-0547">Nucleotide-binding</keyword>
<keyword evidence="7" id="KW-0862">Zinc</keyword>
<dbReference type="PROSITE" id="PS50089">
    <property type="entry name" value="ZF_RING_2"/>
    <property type="match status" value="1"/>
</dbReference>
<dbReference type="GeneID" id="30058498"/>
<evidence type="ECO:0000256" key="10">
    <source>
        <dbReference type="SAM" id="MobiDB-lite"/>
    </source>
</evidence>
<keyword evidence="4 9" id="KW-0863">Zinc-finger</keyword>
<protein>
    <recommendedName>
        <fullName evidence="16">DNA repair protein RAD5</fullName>
    </recommendedName>
</protein>
<dbReference type="InterPro" id="IPR014001">
    <property type="entry name" value="Helicase_ATP-bd"/>
</dbReference>
<dbReference type="STRING" id="334819.W7LTM8"/>
<keyword evidence="15" id="KW-1185">Reference proteome</keyword>
<dbReference type="SMART" id="SM00490">
    <property type="entry name" value="HELICc"/>
    <property type="match status" value="1"/>
</dbReference>
<evidence type="ECO:0000256" key="8">
    <source>
        <dbReference type="ARBA" id="ARBA00022840"/>
    </source>
</evidence>
<dbReference type="InterPro" id="IPR001841">
    <property type="entry name" value="Znf_RING"/>
</dbReference>
<evidence type="ECO:0000256" key="3">
    <source>
        <dbReference type="ARBA" id="ARBA00022741"/>
    </source>
</evidence>
<dbReference type="GO" id="GO:0005634">
    <property type="term" value="C:nucleus"/>
    <property type="evidence" value="ECO:0007669"/>
    <property type="project" value="TreeGrafter"/>
</dbReference>
<dbReference type="Gene3D" id="3.40.50.300">
    <property type="entry name" value="P-loop containing nucleotide triphosphate hydrolases"/>
    <property type="match status" value="1"/>
</dbReference>
<dbReference type="InterPro" id="IPR013083">
    <property type="entry name" value="Znf_RING/FYVE/PHD"/>
</dbReference>
<dbReference type="GO" id="GO:0004386">
    <property type="term" value="F:helicase activity"/>
    <property type="evidence" value="ECO:0007669"/>
    <property type="project" value="UniProtKB-KW"/>
</dbReference>
<dbReference type="Pfam" id="PF00176">
    <property type="entry name" value="SNF2-rel_dom"/>
    <property type="match status" value="1"/>
</dbReference>
<evidence type="ECO:0000256" key="4">
    <source>
        <dbReference type="ARBA" id="ARBA00022771"/>
    </source>
</evidence>
<dbReference type="SUPFAM" id="SSF57850">
    <property type="entry name" value="RING/U-box"/>
    <property type="match status" value="1"/>
</dbReference>
<dbReference type="CDD" id="cd18008">
    <property type="entry name" value="DEXDc_SHPRH-like"/>
    <property type="match status" value="1"/>
</dbReference>
<evidence type="ECO:0000256" key="9">
    <source>
        <dbReference type="PROSITE-ProRule" id="PRU00175"/>
    </source>
</evidence>
<dbReference type="SUPFAM" id="SSF52540">
    <property type="entry name" value="P-loop containing nucleoside triphosphate hydrolases"/>
    <property type="match status" value="2"/>
</dbReference>
<evidence type="ECO:0008006" key="16">
    <source>
        <dbReference type="Google" id="ProtNLM"/>
    </source>
</evidence>
<evidence type="ECO:0000259" key="13">
    <source>
        <dbReference type="PROSITE" id="PS51194"/>
    </source>
</evidence>
<accession>W7LTM8</accession>
<organism evidence="14 15">
    <name type="scientific">Gibberella moniliformis (strain M3125 / FGSC 7600)</name>
    <name type="common">Maize ear and stalk rot fungus</name>
    <name type="synonym">Fusarium verticillioides</name>
    <dbReference type="NCBI Taxonomy" id="334819"/>
    <lineage>
        <taxon>Eukaryota</taxon>
        <taxon>Fungi</taxon>
        <taxon>Dikarya</taxon>
        <taxon>Ascomycota</taxon>
        <taxon>Pezizomycotina</taxon>
        <taxon>Sordariomycetes</taxon>
        <taxon>Hypocreomycetidae</taxon>
        <taxon>Hypocreales</taxon>
        <taxon>Nectriaceae</taxon>
        <taxon>Fusarium</taxon>
        <taxon>Fusarium fujikuroi species complex</taxon>
    </lineage>
</organism>
<dbReference type="EMBL" id="CM000578">
    <property type="protein sequence ID" value="EWG35917.1"/>
    <property type="molecule type" value="Genomic_DNA"/>
</dbReference>
<dbReference type="KEGG" id="fvr:FVEG_00105"/>
<gene>
    <name evidence="14" type="ORF">FVEG_00105</name>
</gene>
<dbReference type="VEuPathDB" id="FungiDB:FVEG_00105"/>
<feature type="region of interest" description="Disordered" evidence="10">
    <location>
        <begin position="556"/>
        <end position="581"/>
    </location>
</feature>
<evidence type="ECO:0000256" key="2">
    <source>
        <dbReference type="ARBA" id="ARBA00022723"/>
    </source>
</evidence>
<dbReference type="EMBL" id="DS022242">
    <property type="protein sequence ID" value="EWG35917.1"/>
    <property type="molecule type" value="Genomic_DNA"/>
</dbReference>
<reference evidence="14 15" key="1">
    <citation type="journal article" date="2010" name="Nature">
        <title>Comparative genomics reveals mobile pathogenicity chromosomes in Fusarium.</title>
        <authorList>
            <person name="Ma L.J."/>
            <person name="van der Does H.C."/>
            <person name="Borkovich K.A."/>
            <person name="Coleman J.J."/>
            <person name="Daboussi M.J."/>
            <person name="Di Pietro A."/>
            <person name="Dufresne M."/>
            <person name="Freitag M."/>
            <person name="Grabherr M."/>
            <person name="Henrissat B."/>
            <person name="Houterman P.M."/>
            <person name="Kang S."/>
            <person name="Shim W.B."/>
            <person name="Woloshuk C."/>
            <person name="Xie X."/>
            <person name="Xu J.R."/>
            <person name="Antoniw J."/>
            <person name="Baker S.E."/>
            <person name="Bluhm B.H."/>
            <person name="Breakspear A."/>
            <person name="Brown D.W."/>
            <person name="Butchko R.A."/>
            <person name="Chapman S."/>
            <person name="Coulson R."/>
            <person name="Coutinho P.M."/>
            <person name="Danchin E.G."/>
            <person name="Diener A."/>
            <person name="Gale L.R."/>
            <person name="Gardiner D.M."/>
            <person name="Goff S."/>
            <person name="Hammond-Kosack K.E."/>
            <person name="Hilburn K."/>
            <person name="Hua-Van A."/>
            <person name="Jonkers W."/>
            <person name="Kazan K."/>
            <person name="Kodira C.D."/>
            <person name="Koehrsen M."/>
            <person name="Kumar L."/>
            <person name="Lee Y.H."/>
            <person name="Li L."/>
            <person name="Manners J.M."/>
            <person name="Miranda-Saavedra D."/>
            <person name="Mukherjee M."/>
            <person name="Park G."/>
            <person name="Park J."/>
            <person name="Park S.Y."/>
            <person name="Proctor R.H."/>
            <person name="Regev A."/>
            <person name="Ruiz-Roldan M.C."/>
            <person name="Sain D."/>
            <person name="Sakthikumar S."/>
            <person name="Sykes S."/>
            <person name="Schwartz D.C."/>
            <person name="Turgeon B.G."/>
            <person name="Wapinski I."/>
            <person name="Yoder O."/>
            <person name="Young S."/>
            <person name="Zeng Q."/>
            <person name="Zhou S."/>
            <person name="Galagan J."/>
            <person name="Cuomo C.A."/>
            <person name="Kistler H.C."/>
            <person name="Rep M."/>
        </authorList>
    </citation>
    <scope>NUCLEOTIDE SEQUENCE [LARGE SCALE GENOMIC DNA]</scope>
    <source>
        <strain evidence="15">M3125 / FGSC 7600</strain>
    </source>
</reference>
<dbReference type="eggNOG" id="KOG1001">
    <property type="taxonomic scope" value="Eukaryota"/>
</dbReference>
<dbReference type="CDD" id="cd18793">
    <property type="entry name" value="SF2_C_SNF"/>
    <property type="match status" value="1"/>
</dbReference>
<evidence type="ECO:0000259" key="11">
    <source>
        <dbReference type="PROSITE" id="PS50089"/>
    </source>
</evidence>
<dbReference type="AlphaFoldDB" id="W7LTM8"/>
<dbReference type="PANTHER" id="PTHR45626:SF52">
    <property type="entry name" value="SINGLE-STRANDED DNA-DEPENDENT ATPASE (EUROFUNG)"/>
    <property type="match status" value="1"/>
</dbReference>
<evidence type="ECO:0000256" key="5">
    <source>
        <dbReference type="ARBA" id="ARBA00022801"/>
    </source>
</evidence>
<comment type="similarity">
    <text evidence="1">Belongs to the SNF2/RAD54 helicase family.</text>
</comment>
<evidence type="ECO:0000313" key="14">
    <source>
        <dbReference type="EMBL" id="EWG35917.1"/>
    </source>
</evidence>
<evidence type="ECO:0000259" key="12">
    <source>
        <dbReference type="PROSITE" id="PS51192"/>
    </source>
</evidence>
<dbReference type="OrthoDB" id="448448at2759"/>